<feature type="transmembrane region" description="Helical" evidence="1">
    <location>
        <begin position="69"/>
        <end position="91"/>
    </location>
</feature>
<evidence type="ECO:0000256" key="1">
    <source>
        <dbReference type="SAM" id="Phobius"/>
    </source>
</evidence>
<dbReference type="AlphaFoldDB" id="D3BT50"/>
<keyword evidence="1" id="KW-0472">Membrane</keyword>
<dbReference type="EMBL" id="ADBJ01000056">
    <property type="protein sequence ID" value="EFA75267.1"/>
    <property type="molecule type" value="Genomic_DNA"/>
</dbReference>
<evidence type="ECO:0000313" key="2">
    <source>
        <dbReference type="EMBL" id="EFA75267.1"/>
    </source>
</evidence>
<reference evidence="2 3" key="1">
    <citation type="journal article" date="2011" name="Genome Res.">
        <title>Phylogeny-wide analysis of social amoeba genomes highlights ancient origins for complex intercellular communication.</title>
        <authorList>
            <person name="Heidel A.J."/>
            <person name="Lawal H.M."/>
            <person name="Felder M."/>
            <person name="Schilde C."/>
            <person name="Helps N.R."/>
            <person name="Tunggal B."/>
            <person name="Rivero F."/>
            <person name="John U."/>
            <person name="Schleicher M."/>
            <person name="Eichinger L."/>
            <person name="Platzer M."/>
            <person name="Noegel A.A."/>
            <person name="Schaap P."/>
            <person name="Gloeckner G."/>
        </authorList>
    </citation>
    <scope>NUCLEOTIDE SEQUENCE [LARGE SCALE GENOMIC DNA]</scope>
    <source>
        <strain evidence="3">ATCC 26659 / Pp 5 / PN500</strain>
    </source>
</reference>
<keyword evidence="3" id="KW-1185">Reference proteome</keyword>
<dbReference type="RefSeq" id="XP_020427401.1">
    <property type="nucleotide sequence ID" value="XM_020582098.1"/>
</dbReference>
<keyword evidence="1" id="KW-1133">Transmembrane helix</keyword>
<gene>
    <name evidence="2" type="ORF">PPL_11342</name>
</gene>
<accession>D3BT50</accession>
<keyword evidence="1" id="KW-0812">Transmembrane</keyword>
<dbReference type="GeneID" id="31366810"/>
<evidence type="ECO:0000313" key="3">
    <source>
        <dbReference type="Proteomes" id="UP000001396"/>
    </source>
</evidence>
<sequence length="239" mass="27044">MLSTSISSSNMEYHKLNSTADMDSIVITGRKFIHTFDVNKYPEELQENLTRDEFKDVLGAFNRKLRWPLLIIGVGGFFLSFLISGLITIVYGKKLIFIIPIFVVGAAVFLISTYFSYKFHKQLVQLAELYTNFYVLKSVCFVYDYEVESQAPKLTIKYRSSAKEAELQQQQQNEESLSSSFGIPMYSNQINRSGGFNNPSYSISITNGSSNLVDDTFDVSSSLQGTTEPTTGFFKLYTN</sequence>
<dbReference type="Proteomes" id="UP000001396">
    <property type="component" value="Unassembled WGS sequence"/>
</dbReference>
<name>D3BT50_HETP5</name>
<organism evidence="2 3">
    <name type="scientific">Heterostelium pallidum (strain ATCC 26659 / Pp 5 / PN500)</name>
    <name type="common">Cellular slime mold</name>
    <name type="synonym">Polysphondylium pallidum</name>
    <dbReference type="NCBI Taxonomy" id="670386"/>
    <lineage>
        <taxon>Eukaryota</taxon>
        <taxon>Amoebozoa</taxon>
        <taxon>Evosea</taxon>
        <taxon>Eumycetozoa</taxon>
        <taxon>Dictyostelia</taxon>
        <taxon>Acytosteliales</taxon>
        <taxon>Acytosteliaceae</taxon>
        <taxon>Heterostelium</taxon>
    </lineage>
</organism>
<proteinExistence type="predicted"/>
<comment type="caution">
    <text evidence="2">The sequence shown here is derived from an EMBL/GenBank/DDBJ whole genome shotgun (WGS) entry which is preliminary data.</text>
</comment>
<feature type="transmembrane region" description="Helical" evidence="1">
    <location>
        <begin position="97"/>
        <end position="117"/>
    </location>
</feature>
<dbReference type="InParanoid" id="D3BT50"/>
<protein>
    <submittedName>
        <fullName evidence="2">Uncharacterized protein</fullName>
    </submittedName>
</protein>